<gene>
    <name evidence="4" type="ORF">GJA_943</name>
</gene>
<accession>W0UYG7</accession>
<feature type="domain" description="Glycosyl transferase family 1" evidence="2">
    <location>
        <begin position="186"/>
        <end position="302"/>
    </location>
</feature>
<dbReference type="Pfam" id="PF09314">
    <property type="entry name" value="DUF1972"/>
    <property type="match status" value="1"/>
</dbReference>
<keyword evidence="5" id="KW-1185">Reference proteome</keyword>
<evidence type="ECO:0000259" key="2">
    <source>
        <dbReference type="Pfam" id="PF00534"/>
    </source>
</evidence>
<dbReference type="HOGENOM" id="CLU_009583_3_0_4"/>
<dbReference type="GO" id="GO:0016757">
    <property type="term" value="F:glycosyltransferase activity"/>
    <property type="evidence" value="ECO:0007669"/>
    <property type="project" value="InterPro"/>
</dbReference>
<dbReference type="OrthoDB" id="9792269at2"/>
<sequence>MLKKIAIVGSVGLPARYGGWETLVDHLTKCLEGKFEFTVFCSAKKYDEKLTSYNGAALEYINLDANGAQSIVYDLVSMLKAIRFADVIVVLGVSGCIFLPLIKLISNKKIIVNIDGLEWRRAKWGGFAKWFLKKSEAVAVRSADVVVVDNQAIQLYVETQYGRSGALIAYGADHAVARGMSAAARDKYSFSDKRYAFKVCRIEPENNLDIILNCFETYSDMDLVIIGNWNNSIYGENLRKKFGHLAHVHLLDPIYDPETLNEIRSNCHVYLHGHSAGGTNPSLVEAMYLGLPIAYFDCDFNRYTTHGAGLSFSNPEQLRDLLAATDDAAFTAIGLKMKALADEFYTWDRIASQYAELF</sequence>
<dbReference type="GO" id="GO:0009103">
    <property type="term" value="P:lipopolysaccharide biosynthetic process"/>
    <property type="evidence" value="ECO:0007669"/>
    <property type="project" value="TreeGrafter"/>
</dbReference>
<dbReference type="Gene3D" id="3.40.50.2000">
    <property type="entry name" value="Glycogen Phosphorylase B"/>
    <property type="match status" value="2"/>
</dbReference>
<dbReference type="EMBL" id="HG322949">
    <property type="protein sequence ID" value="CDG81599.1"/>
    <property type="molecule type" value="Genomic_DNA"/>
</dbReference>
<evidence type="ECO:0000313" key="5">
    <source>
        <dbReference type="Proteomes" id="UP000027604"/>
    </source>
</evidence>
<feature type="domain" description="DUF1972" evidence="3">
    <location>
        <begin position="3"/>
        <end position="173"/>
    </location>
</feature>
<dbReference type="InterPro" id="IPR001296">
    <property type="entry name" value="Glyco_trans_1"/>
</dbReference>
<evidence type="ECO:0000256" key="1">
    <source>
        <dbReference type="ARBA" id="ARBA00022679"/>
    </source>
</evidence>
<dbReference type="KEGG" id="jag:GJA_943"/>
<organism evidence="4 5">
    <name type="scientific">Janthinobacterium agaricidamnosum NBRC 102515 = DSM 9628</name>
    <dbReference type="NCBI Taxonomy" id="1349767"/>
    <lineage>
        <taxon>Bacteria</taxon>
        <taxon>Pseudomonadati</taxon>
        <taxon>Pseudomonadota</taxon>
        <taxon>Betaproteobacteria</taxon>
        <taxon>Burkholderiales</taxon>
        <taxon>Oxalobacteraceae</taxon>
        <taxon>Janthinobacterium</taxon>
    </lineage>
</organism>
<dbReference type="AlphaFoldDB" id="W0UYG7"/>
<dbReference type="RefSeq" id="WP_038489187.1">
    <property type="nucleotide sequence ID" value="NZ_BCTH01000029.1"/>
</dbReference>
<proteinExistence type="predicted"/>
<evidence type="ECO:0000259" key="3">
    <source>
        <dbReference type="Pfam" id="PF09314"/>
    </source>
</evidence>
<dbReference type="Proteomes" id="UP000027604">
    <property type="component" value="Chromosome I"/>
</dbReference>
<dbReference type="Pfam" id="PF00534">
    <property type="entry name" value="Glycos_transf_1"/>
    <property type="match status" value="1"/>
</dbReference>
<keyword evidence="1 4" id="KW-0808">Transferase</keyword>
<dbReference type="PANTHER" id="PTHR46401:SF2">
    <property type="entry name" value="GLYCOSYLTRANSFERASE WBBK-RELATED"/>
    <property type="match status" value="1"/>
</dbReference>
<reference evidence="4 5" key="1">
    <citation type="journal article" date="2015" name="Genome Announc.">
        <title>Genome Sequence of Mushroom Soft-Rot Pathogen Janthinobacterium agaricidamnosum.</title>
        <authorList>
            <person name="Graupner K."/>
            <person name="Lackner G."/>
            <person name="Hertweck C."/>
        </authorList>
    </citation>
    <scope>NUCLEOTIDE SEQUENCE [LARGE SCALE GENOMIC DNA]</scope>
    <source>
        <strain evidence="5">NBRC 102515 / DSM 9628</strain>
    </source>
</reference>
<dbReference type="PATRIC" id="fig|1349767.4.peg.2679"/>
<dbReference type="PANTHER" id="PTHR46401">
    <property type="entry name" value="GLYCOSYLTRANSFERASE WBBK-RELATED"/>
    <property type="match status" value="1"/>
</dbReference>
<name>W0UYG7_9BURK</name>
<dbReference type="InterPro" id="IPR015393">
    <property type="entry name" value="DUF1972"/>
</dbReference>
<dbReference type="SUPFAM" id="SSF53756">
    <property type="entry name" value="UDP-Glycosyltransferase/glycogen phosphorylase"/>
    <property type="match status" value="1"/>
</dbReference>
<dbReference type="STRING" id="1349767.GJA_943"/>
<dbReference type="eggNOG" id="COG0438">
    <property type="taxonomic scope" value="Bacteria"/>
</dbReference>
<protein>
    <submittedName>
        <fullName evidence="4">Glycosyl transferases group 1 family protein</fullName>
    </submittedName>
</protein>
<evidence type="ECO:0000313" key="4">
    <source>
        <dbReference type="EMBL" id="CDG81599.1"/>
    </source>
</evidence>